<evidence type="ECO:0000313" key="1">
    <source>
        <dbReference type="EMBL" id="SVA60261.1"/>
    </source>
</evidence>
<dbReference type="EMBL" id="UINC01014067">
    <property type="protein sequence ID" value="SVA60261.1"/>
    <property type="molecule type" value="Genomic_DNA"/>
</dbReference>
<sequence>MDAILEYTDEIDGEIEGVAKLLNKSIKDKIEAEAQSLNMMKKQPKLPI</sequence>
<protein>
    <submittedName>
        <fullName evidence="1">Uncharacterized protein</fullName>
    </submittedName>
</protein>
<dbReference type="InterPro" id="IPR031836">
    <property type="entry name" value="Trans_coact"/>
</dbReference>
<proteinExistence type="predicted"/>
<dbReference type="AlphaFoldDB" id="A0A381X6Z5"/>
<gene>
    <name evidence="1" type="ORF">METZ01_LOCUS113115</name>
</gene>
<dbReference type="InterPro" id="IPR042071">
    <property type="entry name" value="Trans_coact_sf"/>
</dbReference>
<reference evidence="1" key="1">
    <citation type="submission" date="2018-05" db="EMBL/GenBank/DDBJ databases">
        <authorList>
            <person name="Lanie J.A."/>
            <person name="Ng W.-L."/>
            <person name="Kazmierczak K.M."/>
            <person name="Andrzejewski T.M."/>
            <person name="Davidsen T.M."/>
            <person name="Wayne K.J."/>
            <person name="Tettelin H."/>
            <person name="Glass J.I."/>
            <person name="Rusch D."/>
            <person name="Podicherti R."/>
            <person name="Tsui H.-C.T."/>
            <person name="Winkler M.E."/>
        </authorList>
    </citation>
    <scope>NUCLEOTIDE SEQUENCE</scope>
</reference>
<name>A0A381X6Z5_9ZZZZ</name>
<dbReference type="Gene3D" id="1.10.10.2850">
    <property type="entry name" value="Phage late-transcription coactivator-like"/>
    <property type="match status" value="1"/>
</dbReference>
<dbReference type="Pfam" id="PF16805">
    <property type="entry name" value="Trans_coact"/>
    <property type="match status" value="1"/>
</dbReference>
<accession>A0A381X6Z5</accession>
<organism evidence="1">
    <name type="scientific">marine metagenome</name>
    <dbReference type="NCBI Taxonomy" id="408172"/>
    <lineage>
        <taxon>unclassified sequences</taxon>
        <taxon>metagenomes</taxon>
        <taxon>ecological metagenomes</taxon>
    </lineage>
</organism>